<dbReference type="GO" id="GO:0046872">
    <property type="term" value="F:metal ion binding"/>
    <property type="evidence" value="ECO:0007669"/>
    <property type="project" value="UniProtKB-KW"/>
</dbReference>
<dbReference type="GO" id="GO:0016787">
    <property type="term" value="F:hydrolase activity"/>
    <property type="evidence" value="ECO:0007669"/>
    <property type="project" value="UniProtKB-KW"/>
</dbReference>
<dbReference type="Proteomes" id="UP000244223">
    <property type="component" value="Unassembled WGS sequence"/>
</dbReference>
<gene>
    <name evidence="6" type="ORF">C8N29_103204</name>
</gene>
<dbReference type="SUPFAM" id="SSF56281">
    <property type="entry name" value="Metallo-hydrolase/oxidoreductase"/>
    <property type="match status" value="1"/>
</dbReference>
<evidence type="ECO:0000256" key="5">
    <source>
        <dbReference type="ARBA" id="ARBA00022833"/>
    </source>
</evidence>
<evidence type="ECO:0000256" key="3">
    <source>
        <dbReference type="ARBA" id="ARBA00022723"/>
    </source>
</evidence>
<keyword evidence="4" id="KW-0378">Hydrolase</keyword>
<protein>
    <recommendedName>
        <fullName evidence="8">Metallo-beta-lactamase superfamily protein</fullName>
    </recommendedName>
</protein>
<comment type="caution">
    <text evidence="6">The sequence shown here is derived from an EMBL/GenBank/DDBJ whole genome shotgun (WGS) entry which is preliminary data.</text>
</comment>
<evidence type="ECO:0000256" key="4">
    <source>
        <dbReference type="ARBA" id="ARBA00022801"/>
    </source>
</evidence>
<evidence type="ECO:0008006" key="8">
    <source>
        <dbReference type="Google" id="ProtNLM"/>
    </source>
</evidence>
<dbReference type="AlphaFoldDB" id="A0A2T5J1Y0"/>
<evidence type="ECO:0000256" key="1">
    <source>
        <dbReference type="ARBA" id="ARBA00001947"/>
    </source>
</evidence>
<comment type="similarity">
    <text evidence="2">Belongs to the metallo-beta-lactamase superfamily.</text>
</comment>
<keyword evidence="5" id="KW-0862">Zinc</keyword>
<dbReference type="PANTHER" id="PTHR42978:SF7">
    <property type="entry name" value="METALLO-HYDROLASE RV2300C-RELATED"/>
    <property type="match status" value="1"/>
</dbReference>
<proteinExistence type="inferred from homology"/>
<dbReference type="PANTHER" id="PTHR42978">
    <property type="entry name" value="QUORUM-QUENCHING LACTONASE YTNP-RELATED-RELATED"/>
    <property type="match status" value="1"/>
</dbReference>
<evidence type="ECO:0000313" key="7">
    <source>
        <dbReference type="Proteomes" id="UP000244223"/>
    </source>
</evidence>
<comment type="cofactor">
    <cofactor evidence="1">
        <name>Zn(2+)</name>
        <dbReference type="ChEBI" id="CHEBI:29105"/>
    </cofactor>
</comment>
<reference evidence="6 7" key="1">
    <citation type="submission" date="2018-04" db="EMBL/GenBank/DDBJ databases">
        <title>Genomic Encyclopedia of Archaeal and Bacterial Type Strains, Phase II (KMG-II): from individual species to whole genera.</title>
        <authorList>
            <person name="Goeker M."/>
        </authorList>
    </citation>
    <scope>NUCLEOTIDE SEQUENCE [LARGE SCALE GENOMIC DNA]</scope>
    <source>
        <strain evidence="6 7">DSM 5822</strain>
    </source>
</reference>
<keyword evidence="3" id="KW-0479">Metal-binding</keyword>
<evidence type="ECO:0000313" key="6">
    <source>
        <dbReference type="EMBL" id="PTQ90451.1"/>
    </source>
</evidence>
<dbReference type="OrthoDB" id="9802897at2"/>
<accession>A0A2T5J1Y0</accession>
<dbReference type="RefSeq" id="WP_107864890.1">
    <property type="nucleotide sequence ID" value="NZ_QAON01000003.1"/>
</dbReference>
<dbReference type="Gene3D" id="3.60.15.10">
    <property type="entry name" value="Ribonuclease Z/Hydroxyacylglutathione hydrolase-like"/>
    <property type="match status" value="1"/>
</dbReference>
<keyword evidence="7" id="KW-1185">Reference proteome</keyword>
<evidence type="ECO:0000256" key="2">
    <source>
        <dbReference type="ARBA" id="ARBA00007749"/>
    </source>
</evidence>
<organism evidence="6 7">
    <name type="scientific">Agitococcus lubricus</name>
    <dbReference type="NCBI Taxonomy" id="1077255"/>
    <lineage>
        <taxon>Bacteria</taxon>
        <taxon>Pseudomonadati</taxon>
        <taxon>Pseudomonadota</taxon>
        <taxon>Gammaproteobacteria</taxon>
        <taxon>Moraxellales</taxon>
        <taxon>Moraxellaceae</taxon>
        <taxon>Agitococcus</taxon>
    </lineage>
</organism>
<name>A0A2T5J1Y0_9GAMM</name>
<dbReference type="InterPro" id="IPR036866">
    <property type="entry name" value="RibonucZ/Hydroxyglut_hydro"/>
</dbReference>
<dbReference type="EMBL" id="QAON01000003">
    <property type="protein sequence ID" value="PTQ90451.1"/>
    <property type="molecule type" value="Genomic_DNA"/>
</dbReference>
<sequence>MTTFALSPAMKAITDFDTCRQSPLPQEQLNATRKAALAFRERFMDEPEVLFYKSINLIRVPYPTWYGYSGVYAQSTYRFPFIHILNRLFIVQYKDFEGAIKTLLFSPSDIDGNRETPFFKRLVDKMRLPKKAQDVMAPIYHSVESALASTGIAPEKVDYISYDHLHTQDLRKWLGIGQQQGYFPNAKLLVHRKEWLSTTALLPCQADWYCPNGIKGVSLDKIVMFDDSIQLGRGVALVHTAGHTHGNHSLVARVRDGIRVSSENGVGADAYEPKNSRINAIRRYAKATGAEVILNGNTLEGSNDQYISMVMEKTIAGASVNPDYPNCASSSEATPYWLVPQQQSSFLIGEAEFGQLQR</sequence>
<dbReference type="InterPro" id="IPR051013">
    <property type="entry name" value="MBL_superfamily_lactonases"/>
</dbReference>